<gene>
    <name evidence="2" type="ORF">WIS52_01930</name>
</gene>
<feature type="region of interest" description="Disordered" evidence="1">
    <location>
        <begin position="13"/>
        <end position="46"/>
    </location>
</feature>
<feature type="compositionally biased region" description="Polar residues" evidence="1">
    <location>
        <begin position="29"/>
        <end position="46"/>
    </location>
</feature>
<accession>A0ABV1K518</accession>
<dbReference type="RefSeq" id="WP_349296304.1">
    <property type="nucleotide sequence ID" value="NZ_JBEDNQ010000001.1"/>
</dbReference>
<reference evidence="2 3" key="1">
    <citation type="submission" date="2024-03" db="EMBL/GenBank/DDBJ databases">
        <title>Draft genome sequence of Pseudonocardia nematodicida JCM 31783.</title>
        <authorList>
            <person name="Butdee W."/>
            <person name="Duangmal K."/>
        </authorList>
    </citation>
    <scope>NUCLEOTIDE SEQUENCE [LARGE SCALE GENOMIC DNA]</scope>
    <source>
        <strain evidence="2 3">JCM 31783</strain>
    </source>
</reference>
<dbReference type="Proteomes" id="UP001494902">
    <property type="component" value="Unassembled WGS sequence"/>
</dbReference>
<dbReference type="EMBL" id="JBEDNQ010000001">
    <property type="protein sequence ID" value="MEQ3549216.1"/>
    <property type="molecule type" value="Genomic_DNA"/>
</dbReference>
<evidence type="ECO:0000313" key="2">
    <source>
        <dbReference type="EMBL" id="MEQ3549216.1"/>
    </source>
</evidence>
<proteinExistence type="predicted"/>
<name>A0ABV1K518_9PSEU</name>
<keyword evidence="3" id="KW-1185">Reference proteome</keyword>
<comment type="caution">
    <text evidence="2">The sequence shown here is derived from an EMBL/GenBank/DDBJ whole genome shotgun (WGS) entry which is preliminary data.</text>
</comment>
<evidence type="ECO:0000313" key="3">
    <source>
        <dbReference type="Proteomes" id="UP001494902"/>
    </source>
</evidence>
<protein>
    <submittedName>
        <fullName evidence="2">Uncharacterized protein</fullName>
    </submittedName>
</protein>
<sequence length="81" mass="8705">MVGAILLPSCSSGRCSPRRVGRSPRASAARTQLNGLTVGSHGSMSGHSRDRFAHWSNVSGNFDARETVHRVLVAVLHRDPL</sequence>
<evidence type="ECO:0000256" key="1">
    <source>
        <dbReference type="SAM" id="MobiDB-lite"/>
    </source>
</evidence>
<organism evidence="2 3">
    <name type="scientific">Pseudonocardia nematodicida</name>
    <dbReference type="NCBI Taxonomy" id="1206997"/>
    <lineage>
        <taxon>Bacteria</taxon>
        <taxon>Bacillati</taxon>
        <taxon>Actinomycetota</taxon>
        <taxon>Actinomycetes</taxon>
        <taxon>Pseudonocardiales</taxon>
        <taxon>Pseudonocardiaceae</taxon>
        <taxon>Pseudonocardia</taxon>
    </lineage>
</organism>